<evidence type="ECO:0000313" key="3">
    <source>
        <dbReference type="Proteomes" id="UP001341840"/>
    </source>
</evidence>
<dbReference type="EMBL" id="JASCZI010241747">
    <property type="protein sequence ID" value="MED6206277.1"/>
    <property type="molecule type" value="Genomic_DNA"/>
</dbReference>
<evidence type="ECO:0000256" key="1">
    <source>
        <dbReference type="SAM" id="MobiDB-lite"/>
    </source>
</evidence>
<protein>
    <submittedName>
        <fullName evidence="2">Uncharacterized protein</fullName>
    </submittedName>
</protein>
<feature type="region of interest" description="Disordered" evidence="1">
    <location>
        <begin position="60"/>
        <end position="82"/>
    </location>
</feature>
<evidence type="ECO:0000313" key="2">
    <source>
        <dbReference type="EMBL" id="MED6206277.1"/>
    </source>
</evidence>
<keyword evidence="3" id="KW-1185">Reference proteome</keyword>
<organism evidence="2 3">
    <name type="scientific">Stylosanthes scabra</name>
    <dbReference type="NCBI Taxonomy" id="79078"/>
    <lineage>
        <taxon>Eukaryota</taxon>
        <taxon>Viridiplantae</taxon>
        <taxon>Streptophyta</taxon>
        <taxon>Embryophyta</taxon>
        <taxon>Tracheophyta</taxon>
        <taxon>Spermatophyta</taxon>
        <taxon>Magnoliopsida</taxon>
        <taxon>eudicotyledons</taxon>
        <taxon>Gunneridae</taxon>
        <taxon>Pentapetalae</taxon>
        <taxon>rosids</taxon>
        <taxon>fabids</taxon>
        <taxon>Fabales</taxon>
        <taxon>Fabaceae</taxon>
        <taxon>Papilionoideae</taxon>
        <taxon>50 kb inversion clade</taxon>
        <taxon>dalbergioids sensu lato</taxon>
        <taxon>Dalbergieae</taxon>
        <taxon>Pterocarpus clade</taxon>
        <taxon>Stylosanthes</taxon>
    </lineage>
</organism>
<name>A0ABU6Y766_9FABA</name>
<sequence>MKLGHDFVAAMERKKEISLTNLEKIYMVAKRVMRGTTLLKKLRINVNNIETSGFLAQDSLGSWPASKSGPRFETERIPNSGDFPSSVSNRVLLSL</sequence>
<comment type="caution">
    <text evidence="2">The sequence shown here is derived from an EMBL/GenBank/DDBJ whole genome shotgun (WGS) entry which is preliminary data.</text>
</comment>
<proteinExistence type="predicted"/>
<accession>A0ABU6Y766</accession>
<reference evidence="2 3" key="1">
    <citation type="journal article" date="2023" name="Plants (Basel)">
        <title>Bridging the Gap: Combining Genomics and Transcriptomics Approaches to Understand Stylosanthes scabra, an Orphan Legume from the Brazilian Caatinga.</title>
        <authorList>
            <person name="Ferreira-Neto J.R.C."/>
            <person name="da Silva M.D."/>
            <person name="Binneck E."/>
            <person name="de Melo N.F."/>
            <person name="da Silva R.H."/>
            <person name="de Melo A.L.T.M."/>
            <person name="Pandolfi V."/>
            <person name="Bustamante F.O."/>
            <person name="Brasileiro-Vidal A.C."/>
            <person name="Benko-Iseppon A.M."/>
        </authorList>
    </citation>
    <scope>NUCLEOTIDE SEQUENCE [LARGE SCALE GENOMIC DNA]</scope>
    <source>
        <tissue evidence="2">Leaves</tissue>
    </source>
</reference>
<gene>
    <name evidence="2" type="ORF">PIB30_025159</name>
</gene>
<dbReference type="Proteomes" id="UP001341840">
    <property type="component" value="Unassembled WGS sequence"/>
</dbReference>